<dbReference type="GO" id="GO:0005524">
    <property type="term" value="F:ATP binding"/>
    <property type="evidence" value="ECO:0007669"/>
    <property type="project" value="UniProtKB-KW"/>
</dbReference>
<dbReference type="InterPro" id="IPR002078">
    <property type="entry name" value="Sigma_54_int"/>
</dbReference>
<dbReference type="Pfam" id="PF00072">
    <property type="entry name" value="Response_reg"/>
    <property type="match status" value="1"/>
</dbReference>
<feature type="domain" description="Response regulatory" evidence="4">
    <location>
        <begin position="5"/>
        <end position="122"/>
    </location>
</feature>
<dbReference type="PROSITE" id="PS00675">
    <property type="entry name" value="SIGMA54_INTERACT_1"/>
    <property type="match status" value="1"/>
</dbReference>
<feature type="domain" description="Sigma-54 factor interaction" evidence="3">
    <location>
        <begin position="154"/>
        <end position="324"/>
    </location>
</feature>
<dbReference type="GO" id="GO:0000160">
    <property type="term" value="P:phosphorelay signal transduction system"/>
    <property type="evidence" value="ECO:0007669"/>
    <property type="project" value="InterPro"/>
</dbReference>
<evidence type="ECO:0000313" key="5">
    <source>
        <dbReference type="EMBL" id="SVC21152.1"/>
    </source>
</evidence>
<organism evidence="5">
    <name type="scientific">marine metagenome</name>
    <dbReference type="NCBI Taxonomy" id="408172"/>
    <lineage>
        <taxon>unclassified sequences</taxon>
        <taxon>metagenomes</taxon>
        <taxon>ecological metagenomes</taxon>
    </lineage>
</organism>
<accession>A0A382KCN5</accession>
<evidence type="ECO:0000256" key="1">
    <source>
        <dbReference type="ARBA" id="ARBA00022741"/>
    </source>
</evidence>
<evidence type="ECO:0000259" key="3">
    <source>
        <dbReference type="PROSITE" id="PS50045"/>
    </source>
</evidence>
<gene>
    <name evidence="5" type="ORF">METZ01_LOCUS274006</name>
</gene>
<dbReference type="PROSITE" id="PS00676">
    <property type="entry name" value="SIGMA54_INTERACT_2"/>
    <property type="match status" value="1"/>
</dbReference>
<feature type="non-terminal residue" evidence="5">
    <location>
        <position position="324"/>
    </location>
</feature>
<dbReference type="Pfam" id="PF00158">
    <property type="entry name" value="Sigma54_activat"/>
    <property type="match status" value="1"/>
</dbReference>
<dbReference type="SUPFAM" id="SSF52172">
    <property type="entry name" value="CheY-like"/>
    <property type="match status" value="1"/>
</dbReference>
<dbReference type="SUPFAM" id="SSF52540">
    <property type="entry name" value="P-loop containing nucleoside triphosphate hydrolases"/>
    <property type="match status" value="1"/>
</dbReference>
<dbReference type="InterPro" id="IPR027417">
    <property type="entry name" value="P-loop_NTPase"/>
</dbReference>
<dbReference type="SMART" id="SM00448">
    <property type="entry name" value="REC"/>
    <property type="match status" value="1"/>
</dbReference>
<protein>
    <recommendedName>
        <fullName evidence="6">Response regulatory domain-containing protein</fullName>
    </recommendedName>
</protein>
<dbReference type="AlphaFoldDB" id="A0A382KCN5"/>
<reference evidence="5" key="1">
    <citation type="submission" date="2018-05" db="EMBL/GenBank/DDBJ databases">
        <authorList>
            <person name="Lanie J.A."/>
            <person name="Ng W.-L."/>
            <person name="Kazmierczak K.M."/>
            <person name="Andrzejewski T.M."/>
            <person name="Davidsen T.M."/>
            <person name="Wayne K.J."/>
            <person name="Tettelin H."/>
            <person name="Glass J.I."/>
            <person name="Rusch D."/>
            <person name="Podicherti R."/>
            <person name="Tsui H.-C.T."/>
            <person name="Winkler M.E."/>
        </authorList>
    </citation>
    <scope>NUCLEOTIDE SEQUENCE</scope>
</reference>
<dbReference type="CDD" id="cd00156">
    <property type="entry name" value="REC"/>
    <property type="match status" value="1"/>
</dbReference>
<evidence type="ECO:0000259" key="4">
    <source>
        <dbReference type="PROSITE" id="PS50110"/>
    </source>
</evidence>
<dbReference type="InterPro" id="IPR025662">
    <property type="entry name" value="Sigma_54_int_dom_ATP-bd_1"/>
</dbReference>
<dbReference type="InterPro" id="IPR003593">
    <property type="entry name" value="AAA+_ATPase"/>
</dbReference>
<dbReference type="InterPro" id="IPR011006">
    <property type="entry name" value="CheY-like_superfamily"/>
</dbReference>
<dbReference type="SMART" id="SM00382">
    <property type="entry name" value="AAA"/>
    <property type="match status" value="1"/>
</dbReference>
<dbReference type="PANTHER" id="PTHR32071">
    <property type="entry name" value="TRANSCRIPTIONAL REGULATORY PROTEIN"/>
    <property type="match status" value="1"/>
</dbReference>
<keyword evidence="1" id="KW-0547">Nucleotide-binding</keyword>
<name>A0A382KCN5_9ZZZZ</name>
<proteinExistence type="predicted"/>
<dbReference type="EMBL" id="UINC01079293">
    <property type="protein sequence ID" value="SVC21152.1"/>
    <property type="molecule type" value="Genomic_DNA"/>
</dbReference>
<dbReference type="InterPro" id="IPR025943">
    <property type="entry name" value="Sigma_54_int_dom_ATP-bd_2"/>
</dbReference>
<dbReference type="Gene3D" id="3.40.50.300">
    <property type="entry name" value="P-loop containing nucleotide triphosphate hydrolases"/>
    <property type="match status" value="1"/>
</dbReference>
<dbReference type="GO" id="GO:0006355">
    <property type="term" value="P:regulation of DNA-templated transcription"/>
    <property type="evidence" value="ECO:0007669"/>
    <property type="project" value="InterPro"/>
</dbReference>
<dbReference type="PANTHER" id="PTHR32071:SF113">
    <property type="entry name" value="ALGINATE BIOSYNTHESIS TRANSCRIPTIONAL REGULATORY PROTEIN ALGB"/>
    <property type="match status" value="1"/>
</dbReference>
<sequence>MSTATILIIEDELSYWSHYKRKLAPLGFSFEMARHPKEAETVMKGFQPNLILLDLSFDGSSPDTGLNFLSKIREDFPDTKVIVITASTDRQVALEAIQRGASDFLEKGSGFLDALQFRVQAVFERLQLEQQIEVNNEGEIDRVGGYPYGPGKVMVGTSREMRTTYEFIDKVSKVDETILIMGESGTGKELIAQAVHYHSQRSDKVFLPLNCAAFPVELIEDELFGHQLGAFSGATSDRAGAFEAADGGIIFLDEIGEMPISMQPRLLRVLQEKRIKRIGENVERTVDVRVIAATNRDLTEEVKLGNFREDLYYRLNSLPIHLPP</sequence>
<evidence type="ECO:0000256" key="2">
    <source>
        <dbReference type="ARBA" id="ARBA00022840"/>
    </source>
</evidence>
<dbReference type="PROSITE" id="PS50110">
    <property type="entry name" value="RESPONSE_REGULATORY"/>
    <property type="match status" value="1"/>
</dbReference>
<dbReference type="Gene3D" id="3.40.50.2300">
    <property type="match status" value="1"/>
</dbReference>
<dbReference type="PROSITE" id="PS50045">
    <property type="entry name" value="SIGMA54_INTERACT_4"/>
    <property type="match status" value="1"/>
</dbReference>
<dbReference type="InterPro" id="IPR001789">
    <property type="entry name" value="Sig_transdc_resp-reg_receiver"/>
</dbReference>
<dbReference type="FunFam" id="3.40.50.300:FF:000006">
    <property type="entry name" value="DNA-binding transcriptional regulator NtrC"/>
    <property type="match status" value="1"/>
</dbReference>
<dbReference type="CDD" id="cd00009">
    <property type="entry name" value="AAA"/>
    <property type="match status" value="1"/>
</dbReference>
<keyword evidence="2" id="KW-0067">ATP-binding</keyword>
<evidence type="ECO:0008006" key="6">
    <source>
        <dbReference type="Google" id="ProtNLM"/>
    </source>
</evidence>